<sequence>MSQDRLNLADLKAQSPKDLLSLAEELEIENASTMRKGDMMFAILKERAEEDWVIGGDGVLEVLQDGFGFLRSPEANYLPGPDDIYVSPDMIRQFSLSTGDTVEGVIAEPNENERYFALRSVEKINFEDPDRARHKVAFENLTPLYPDERLKMEVEEEAATKDRSARIIDLVSPIGKGQRSLIVAPPRTGKTVLLQNIAHSIEKNHPECYLIVLLIDERPEEVTDMQRSVKGEVVSSTFDEPATRHVAVSEMVIEKAKRLVEHKRDVVILLDSITRLGRAFNTTVPSSGKVLTGGVDANALQRPKRFFGAARNIEEGGSLTIIATALIDTGSRMDEVIFEEFKGTGNSEIVLDRKVADKRVFPAMDILKSGTRKEELLVEKIDLQKTYVLRRILNPMGTTDAIEFLISKLKQTKTNSDFFDSMNT</sequence>
<evidence type="ECO:0000313" key="13">
    <source>
        <dbReference type="EMBL" id="GAD56247.1"/>
    </source>
</evidence>
<dbReference type="EMBL" id="BATB01000032">
    <property type="protein sequence ID" value="GAD56247.1"/>
    <property type="molecule type" value="Genomic_DNA"/>
</dbReference>
<dbReference type="SUPFAM" id="SSF52540">
    <property type="entry name" value="P-loop containing nucleoside triphosphate hydrolases"/>
    <property type="match status" value="1"/>
</dbReference>
<feature type="binding site" evidence="9">
    <location>
        <begin position="175"/>
        <end position="180"/>
    </location>
    <ligand>
        <name>ATP</name>
        <dbReference type="ChEBI" id="CHEBI:30616"/>
    </ligand>
</feature>
<protein>
    <recommendedName>
        <fullName evidence="9 10">Transcription termination factor Rho</fullName>
        <ecNumber evidence="9 10">3.6.4.-</ecNumber>
    </recommendedName>
    <alternativeName>
        <fullName evidence="9">ATP-dependent helicase Rho</fullName>
    </alternativeName>
</protein>
<dbReference type="OrthoDB" id="9805197at2"/>
<keyword evidence="3 9" id="KW-0378">Hydrolase</keyword>
<dbReference type="SUPFAM" id="SSF68912">
    <property type="entry name" value="Rho N-terminal domain-like"/>
    <property type="match status" value="1"/>
</dbReference>
<comment type="subunit">
    <text evidence="9">Homohexamer. The homohexamer assembles into an open ring structure.</text>
</comment>
<dbReference type="FunFam" id="3.40.50.300:FF:000072">
    <property type="entry name" value="Transcription termination factor Rho"/>
    <property type="match status" value="1"/>
</dbReference>
<dbReference type="GO" id="GO:0004386">
    <property type="term" value="F:helicase activity"/>
    <property type="evidence" value="ECO:0007669"/>
    <property type="project" value="UniProtKB-UniRule"/>
</dbReference>
<dbReference type="InterPro" id="IPR041703">
    <property type="entry name" value="Rho_factor_ATP-bd"/>
</dbReference>
<proteinExistence type="inferred from homology"/>
<name>U2Z598_9RHOB</name>
<evidence type="ECO:0000313" key="14">
    <source>
        <dbReference type="Proteomes" id="UP000016566"/>
    </source>
</evidence>
<dbReference type="STRING" id="1337093.MBELCI_2299"/>
<evidence type="ECO:0000256" key="11">
    <source>
        <dbReference type="PROSITE-ProRule" id="PRU01203"/>
    </source>
</evidence>
<dbReference type="GO" id="GO:0006353">
    <property type="term" value="P:DNA-templated transcription termination"/>
    <property type="evidence" value="ECO:0007669"/>
    <property type="project" value="UniProtKB-UniRule"/>
</dbReference>
<evidence type="ECO:0000256" key="3">
    <source>
        <dbReference type="ARBA" id="ARBA00022801"/>
    </source>
</evidence>
<gene>
    <name evidence="9" type="primary">rho</name>
    <name evidence="13" type="ORF">MBELCI_2299</name>
</gene>
<dbReference type="NCBIfam" id="TIGR00767">
    <property type="entry name" value="rho"/>
    <property type="match status" value="1"/>
</dbReference>
<dbReference type="HAMAP" id="MF_01884">
    <property type="entry name" value="Rho"/>
    <property type="match status" value="1"/>
</dbReference>
<dbReference type="InterPro" id="IPR012340">
    <property type="entry name" value="NA-bd_OB-fold"/>
</dbReference>
<evidence type="ECO:0000256" key="4">
    <source>
        <dbReference type="ARBA" id="ARBA00022806"/>
    </source>
</evidence>
<dbReference type="CDD" id="cd01128">
    <property type="entry name" value="rho_factor_C"/>
    <property type="match status" value="1"/>
</dbReference>
<keyword evidence="2 9" id="KW-0547">Nucleotide-binding</keyword>
<keyword evidence="7 9" id="KW-0805">Transcription regulation</keyword>
<evidence type="ECO:0000256" key="5">
    <source>
        <dbReference type="ARBA" id="ARBA00022840"/>
    </source>
</evidence>
<dbReference type="AlphaFoldDB" id="U2Z598"/>
<dbReference type="GO" id="GO:0005829">
    <property type="term" value="C:cytosol"/>
    <property type="evidence" value="ECO:0007669"/>
    <property type="project" value="UniProtKB-ARBA"/>
</dbReference>
<reference evidence="13" key="1">
    <citation type="journal article" date="2013" name="Genome Announc.">
        <title>Draft Genome Sequence of Loktanella cinnabarina LL-001T, Isolated from Deep-Sea Floor Sediment.</title>
        <authorList>
            <person name="Nishi S."/>
            <person name="Tsubouchi T."/>
            <person name="Takaki Y."/>
            <person name="Koyanagi R."/>
            <person name="Satoh N."/>
            <person name="Maruyama T."/>
            <person name="Hatada Y."/>
        </authorList>
    </citation>
    <scope>NUCLEOTIDE SEQUENCE [LARGE SCALE GENOMIC DNA]</scope>
    <source>
        <strain evidence="13">LL-001</strain>
    </source>
</reference>
<dbReference type="SMART" id="SM00382">
    <property type="entry name" value="AAA"/>
    <property type="match status" value="1"/>
</dbReference>
<dbReference type="eggNOG" id="COG1158">
    <property type="taxonomic scope" value="Bacteria"/>
</dbReference>
<keyword evidence="14" id="KW-1185">Reference proteome</keyword>
<dbReference type="InterPro" id="IPR000194">
    <property type="entry name" value="ATPase_F1/V1/A1_a/bsu_nucl-bd"/>
</dbReference>
<dbReference type="RefSeq" id="WP_021694348.1">
    <property type="nucleotide sequence ID" value="NZ_BATB01000032.1"/>
</dbReference>
<dbReference type="Gene3D" id="3.40.50.300">
    <property type="entry name" value="P-loop containing nucleotide triphosphate hydrolases"/>
    <property type="match status" value="1"/>
</dbReference>
<keyword evidence="5 9" id="KW-0067">ATP-binding</keyword>
<comment type="function">
    <text evidence="9">Facilitates transcription termination by a mechanism that involves Rho binding to the nascent RNA, activation of Rho's RNA-dependent ATPase activity, and release of the mRNA from the DNA template.</text>
</comment>
<dbReference type="InterPro" id="IPR003593">
    <property type="entry name" value="AAA+_ATPase"/>
</dbReference>
<dbReference type="GO" id="GO:0005524">
    <property type="term" value="F:ATP binding"/>
    <property type="evidence" value="ECO:0007669"/>
    <property type="project" value="UniProtKB-UniRule"/>
</dbReference>
<comment type="caution">
    <text evidence="13">The sequence shown here is derived from an EMBL/GenBank/DDBJ whole genome shotgun (WGS) entry which is preliminary data.</text>
</comment>
<keyword evidence="8 9" id="KW-0804">Transcription</keyword>
<dbReference type="InterPro" id="IPR011112">
    <property type="entry name" value="Rho-like_N"/>
</dbReference>
<dbReference type="InterPro" id="IPR011113">
    <property type="entry name" value="Rho_RNA-bd"/>
</dbReference>
<dbReference type="Gene3D" id="1.10.720.10">
    <property type="match status" value="1"/>
</dbReference>
<dbReference type="Pfam" id="PF00006">
    <property type="entry name" value="ATP-synt_ab"/>
    <property type="match status" value="1"/>
</dbReference>
<organism evidence="13 14">
    <name type="scientific">Limimaricola cinnabarinus LL-001</name>
    <dbReference type="NCBI Taxonomy" id="1337093"/>
    <lineage>
        <taxon>Bacteria</taxon>
        <taxon>Pseudomonadati</taxon>
        <taxon>Pseudomonadota</taxon>
        <taxon>Alphaproteobacteria</taxon>
        <taxon>Rhodobacterales</taxon>
        <taxon>Paracoccaceae</taxon>
        <taxon>Limimaricola</taxon>
    </lineage>
</organism>
<dbReference type="Proteomes" id="UP000016566">
    <property type="component" value="Unassembled WGS sequence"/>
</dbReference>
<dbReference type="InterPro" id="IPR027417">
    <property type="entry name" value="P-loop_NTPase"/>
</dbReference>
<comment type="similarity">
    <text evidence="9 11">Belongs to the Rho family.</text>
</comment>
<dbReference type="PANTHER" id="PTHR46425:SF1">
    <property type="entry name" value="TRANSCRIPTION TERMINATION FACTOR RHO"/>
    <property type="match status" value="1"/>
</dbReference>
<dbReference type="InterPro" id="IPR004665">
    <property type="entry name" value="Term_rho"/>
</dbReference>
<evidence type="ECO:0000256" key="9">
    <source>
        <dbReference type="HAMAP-Rule" id="MF_01884"/>
    </source>
</evidence>
<dbReference type="PANTHER" id="PTHR46425">
    <property type="entry name" value="TRANSCRIPTION TERMINATION FACTOR RHO"/>
    <property type="match status" value="1"/>
</dbReference>
<evidence type="ECO:0000256" key="7">
    <source>
        <dbReference type="ARBA" id="ARBA00023015"/>
    </source>
</evidence>
<keyword evidence="1 9" id="KW-0806">Transcription termination</keyword>
<accession>U2Z598</accession>
<evidence type="ECO:0000256" key="6">
    <source>
        <dbReference type="ARBA" id="ARBA00022884"/>
    </source>
</evidence>
<dbReference type="InterPro" id="IPR036269">
    <property type="entry name" value="Rho_N_sf"/>
</dbReference>
<feature type="domain" description="Rho RNA-BD" evidence="12">
    <location>
        <begin position="53"/>
        <end position="128"/>
    </location>
</feature>
<evidence type="ECO:0000256" key="8">
    <source>
        <dbReference type="ARBA" id="ARBA00023163"/>
    </source>
</evidence>
<feature type="binding site" evidence="9">
    <location>
        <position position="218"/>
    </location>
    <ligand>
        <name>ATP</name>
        <dbReference type="ChEBI" id="CHEBI:30616"/>
    </ligand>
</feature>
<dbReference type="GO" id="GO:0016787">
    <property type="term" value="F:hydrolase activity"/>
    <property type="evidence" value="ECO:0007669"/>
    <property type="project" value="UniProtKB-KW"/>
</dbReference>
<dbReference type="GO" id="GO:0003723">
    <property type="term" value="F:RNA binding"/>
    <property type="evidence" value="ECO:0007669"/>
    <property type="project" value="UniProtKB-UniRule"/>
</dbReference>
<dbReference type="GO" id="GO:0008186">
    <property type="term" value="F:ATP-dependent activity, acting on RNA"/>
    <property type="evidence" value="ECO:0007669"/>
    <property type="project" value="UniProtKB-UniRule"/>
</dbReference>
<dbReference type="Pfam" id="PF07497">
    <property type="entry name" value="Rho_RNA_bind"/>
    <property type="match status" value="1"/>
</dbReference>
<dbReference type="SMART" id="SM00357">
    <property type="entry name" value="CSP"/>
    <property type="match status" value="1"/>
</dbReference>
<dbReference type="PROSITE" id="PS51856">
    <property type="entry name" value="RHO_RNA_BD"/>
    <property type="match status" value="1"/>
</dbReference>
<evidence type="ECO:0000256" key="1">
    <source>
        <dbReference type="ARBA" id="ARBA00022472"/>
    </source>
</evidence>
<evidence type="ECO:0000259" key="12">
    <source>
        <dbReference type="PROSITE" id="PS51856"/>
    </source>
</evidence>
<evidence type="ECO:0000256" key="10">
    <source>
        <dbReference type="NCBIfam" id="TIGR00767"/>
    </source>
</evidence>
<feature type="binding site" evidence="9">
    <location>
        <begin position="187"/>
        <end position="192"/>
    </location>
    <ligand>
        <name>ATP</name>
        <dbReference type="ChEBI" id="CHEBI:30616"/>
    </ligand>
</feature>
<dbReference type="Gene3D" id="2.40.50.140">
    <property type="entry name" value="Nucleic acid-binding proteins"/>
    <property type="match status" value="1"/>
</dbReference>
<keyword evidence="4 9" id="KW-0347">Helicase</keyword>
<dbReference type="CDD" id="cd04459">
    <property type="entry name" value="Rho_CSD"/>
    <property type="match status" value="1"/>
</dbReference>
<dbReference type="EC" id="3.6.4.-" evidence="9 10"/>
<dbReference type="SMART" id="SM00959">
    <property type="entry name" value="Rho_N"/>
    <property type="match status" value="1"/>
</dbReference>
<comment type="caution">
    <text evidence="9">Lacks conserved residue(s) required for the propagation of feature annotation.</text>
</comment>
<dbReference type="InterPro" id="IPR011129">
    <property type="entry name" value="CSD"/>
</dbReference>
<keyword evidence="6 9" id="KW-0694">RNA-binding</keyword>
<evidence type="ECO:0000256" key="2">
    <source>
        <dbReference type="ARBA" id="ARBA00022741"/>
    </source>
</evidence>
<dbReference type="SUPFAM" id="SSF50249">
    <property type="entry name" value="Nucleic acid-binding proteins"/>
    <property type="match status" value="1"/>
</dbReference>
<dbReference type="NCBIfam" id="NF006886">
    <property type="entry name" value="PRK09376.1"/>
    <property type="match status" value="1"/>
</dbReference>
<dbReference type="Pfam" id="PF07498">
    <property type="entry name" value="Rho_N"/>
    <property type="match status" value="1"/>
</dbReference>